<evidence type="ECO:0000313" key="4">
    <source>
        <dbReference type="Proteomes" id="UP000031307"/>
    </source>
</evidence>
<organism evidence="3 4">
    <name type="scientific">Parachlamydia acanthamoebae</name>
    <dbReference type="NCBI Taxonomy" id="83552"/>
    <lineage>
        <taxon>Bacteria</taxon>
        <taxon>Pseudomonadati</taxon>
        <taxon>Chlamydiota</taxon>
        <taxon>Chlamydiia</taxon>
        <taxon>Parachlamydiales</taxon>
        <taxon>Parachlamydiaceae</taxon>
        <taxon>Parachlamydia</taxon>
    </lineage>
</organism>
<dbReference type="InterPro" id="IPR019780">
    <property type="entry name" value="Germin_Mn-BS"/>
</dbReference>
<dbReference type="EMBL" id="JSAM01000031">
    <property type="protein sequence ID" value="KIA78222.1"/>
    <property type="molecule type" value="Genomic_DNA"/>
</dbReference>
<dbReference type="Pfam" id="PF00190">
    <property type="entry name" value="Cupin_1"/>
    <property type="match status" value="2"/>
</dbReference>
<dbReference type="InterPro" id="IPR006045">
    <property type="entry name" value="Cupin_1"/>
</dbReference>
<sequence length="359" mass="39400">MCNVDGAFANKIKSRGHMVTVTSYSHVFPLGSVSPQKSSAGGYRIDARHDNFPALQGMSLSCLILHPKAFREPHWHPNADELSYCIDGKALMTIFSPGAGHDTFSIESGDIVYVPRGYIHHIENIGDQDFKALLCFDHAMPEDLELSKSIQVMPNHILGATCELDAQFFSDIKKAEKSGFIVKEEHVSKDELSYVTNSHKMDLEAAPPQVHAAGGWVKMSNGFFFPELKNLAVYSVCLEQNGAREPHWHPNAAELNCLISGSARITLLSPDGSQETFDMQAGDISFLPRGYLHHIENTGVEQAKFAIFFNHAYPSDIGLSGVLGAYSNDILAALFNVSVSYFDKLPKYQHDLLVVGGGG</sequence>
<evidence type="ECO:0000256" key="1">
    <source>
        <dbReference type="ARBA" id="ARBA00022723"/>
    </source>
</evidence>
<name>A0A0C1EAS2_9BACT</name>
<dbReference type="PATRIC" id="fig|83552.4.peg.610"/>
<evidence type="ECO:0000313" key="3">
    <source>
        <dbReference type="EMBL" id="KIA78222.1"/>
    </source>
</evidence>
<dbReference type="PANTHER" id="PTHR35848:SF9">
    <property type="entry name" value="SLL1358 PROTEIN"/>
    <property type="match status" value="1"/>
</dbReference>
<feature type="domain" description="Cupin type-1" evidence="2">
    <location>
        <begin position="201"/>
        <end position="343"/>
    </location>
</feature>
<dbReference type="PANTHER" id="PTHR35848">
    <property type="entry name" value="OXALATE-BINDING PROTEIN"/>
    <property type="match status" value="1"/>
</dbReference>
<dbReference type="SMART" id="SM00835">
    <property type="entry name" value="Cupin_1"/>
    <property type="match status" value="2"/>
</dbReference>
<dbReference type="InterPro" id="IPR014710">
    <property type="entry name" value="RmlC-like_jellyroll"/>
</dbReference>
<dbReference type="PROSITE" id="PS00725">
    <property type="entry name" value="GERMIN"/>
    <property type="match status" value="1"/>
</dbReference>
<gene>
    <name evidence="3" type="ORF">DB43_EL00330</name>
</gene>
<dbReference type="CDD" id="cd20306">
    <property type="entry name" value="cupin_OxDC-like"/>
    <property type="match status" value="2"/>
</dbReference>
<dbReference type="GO" id="GO:0030145">
    <property type="term" value="F:manganese ion binding"/>
    <property type="evidence" value="ECO:0007669"/>
    <property type="project" value="InterPro"/>
</dbReference>
<dbReference type="SUPFAM" id="SSF51182">
    <property type="entry name" value="RmlC-like cupins"/>
    <property type="match status" value="1"/>
</dbReference>
<accession>A0A0C1EAS2</accession>
<dbReference type="InterPro" id="IPR051610">
    <property type="entry name" value="GPI/OXD"/>
</dbReference>
<keyword evidence="1" id="KW-0479">Metal-binding</keyword>
<feature type="domain" description="Cupin type-1" evidence="2">
    <location>
        <begin position="28"/>
        <end position="170"/>
    </location>
</feature>
<dbReference type="AlphaFoldDB" id="A0A0C1EAS2"/>
<comment type="caution">
    <text evidence="3">The sequence shown here is derived from an EMBL/GenBank/DDBJ whole genome shotgun (WGS) entry which is preliminary data.</text>
</comment>
<dbReference type="Gene3D" id="2.60.120.10">
    <property type="entry name" value="Jelly Rolls"/>
    <property type="match status" value="2"/>
</dbReference>
<reference evidence="3 4" key="1">
    <citation type="journal article" date="2014" name="Mol. Biol. Evol.">
        <title>Massive expansion of Ubiquitination-related gene families within the Chlamydiae.</title>
        <authorList>
            <person name="Domman D."/>
            <person name="Collingro A."/>
            <person name="Lagkouvardos I."/>
            <person name="Gehre L."/>
            <person name="Weinmaier T."/>
            <person name="Rattei T."/>
            <person name="Subtil A."/>
            <person name="Horn M."/>
        </authorList>
    </citation>
    <scope>NUCLEOTIDE SEQUENCE [LARGE SCALE GENOMIC DNA]</scope>
    <source>
        <strain evidence="3 4">OEW1</strain>
    </source>
</reference>
<proteinExistence type="predicted"/>
<protein>
    <recommendedName>
        <fullName evidence="2">Cupin type-1 domain-containing protein</fullName>
    </recommendedName>
</protein>
<evidence type="ECO:0000259" key="2">
    <source>
        <dbReference type="SMART" id="SM00835"/>
    </source>
</evidence>
<dbReference type="InterPro" id="IPR011051">
    <property type="entry name" value="RmlC_Cupin_sf"/>
</dbReference>
<dbReference type="Proteomes" id="UP000031307">
    <property type="component" value="Unassembled WGS sequence"/>
</dbReference>